<dbReference type="EMBL" id="AONQ01000044">
    <property type="protein sequence ID" value="EME69064.1"/>
    <property type="molecule type" value="Genomic_DNA"/>
</dbReference>
<reference evidence="1 2" key="1">
    <citation type="journal article" date="2014" name="Genome Announc.">
        <title>Draft Genome Sequence of Magnetospirillum sp. Strain SO-1, a Freshwater Magnetotactic Bacterium Isolated from the Ol'khovka River, Russia.</title>
        <authorList>
            <person name="Grouzdev D.S."/>
            <person name="Dziuba M.V."/>
            <person name="Sukhacheva M.S."/>
            <person name="Mardanov A.V."/>
            <person name="Beletskiy A.V."/>
            <person name="Kuznetsov B.B."/>
            <person name="Skryabin K.G."/>
        </authorList>
    </citation>
    <scope>NUCLEOTIDE SEQUENCE [LARGE SCALE GENOMIC DNA]</scope>
    <source>
        <strain evidence="1 2">SO-1</strain>
    </source>
</reference>
<evidence type="ECO:0000313" key="2">
    <source>
        <dbReference type="Proteomes" id="UP000011744"/>
    </source>
</evidence>
<organism evidence="1 2">
    <name type="scientific">Paramagnetospirillum caucaseum</name>
    <dbReference type="NCBI Taxonomy" id="1244869"/>
    <lineage>
        <taxon>Bacteria</taxon>
        <taxon>Pseudomonadati</taxon>
        <taxon>Pseudomonadota</taxon>
        <taxon>Alphaproteobacteria</taxon>
        <taxon>Rhodospirillales</taxon>
        <taxon>Magnetospirillaceae</taxon>
        <taxon>Paramagnetospirillum</taxon>
    </lineage>
</organism>
<name>M3A995_9PROT</name>
<proteinExistence type="predicted"/>
<protein>
    <submittedName>
        <fullName evidence="1">Uncharacterized protein</fullName>
    </submittedName>
</protein>
<accession>M3A995</accession>
<dbReference type="AlphaFoldDB" id="M3A995"/>
<gene>
    <name evidence="1" type="ORF">H261_15425</name>
</gene>
<evidence type="ECO:0000313" key="1">
    <source>
        <dbReference type="EMBL" id="EME69064.1"/>
    </source>
</evidence>
<keyword evidence="2" id="KW-1185">Reference proteome</keyword>
<comment type="caution">
    <text evidence="1">The sequence shown here is derived from an EMBL/GenBank/DDBJ whole genome shotgun (WGS) entry which is preliminary data.</text>
</comment>
<sequence>MPELRELDFVPIRSGSLRIRSLDGLPFAAFRCLYSFPQEVGDLGGVGIFHRLSVLRPLGGLRFAPSPRFAEYPYELGNIDVAL</sequence>
<dbReference type="Proteomes" id="UP000011744">
    <property type="component" value="Unassembled WGS sequence"/>
</dbReference>